<accession>A0A9X0R435</accession>
<dbReference type="GO" id="GO:0032259">
    <property type="term" value="P:methylation"/>
    <property type="evidence" value="ECO:0007669"/>
    <property type="project" value="UniProtKB-KW"/>
</dbReference>
<dbReference type="PANTHER" id="PTHR43591:SF110">
    <property type="entry name" value="RHODANESE DOMAIN-CONTAINING PROTEIN"/>
    <property type="match status" value="1"/>
</dbReference>
<dbReference type="Proteomes" id="UP000600101">
    <property type="component" value="Unassembled WGS sequence"/>
</dbReference>
<dbReference type="PANTHER" id="PTHR43591">
    <property type="entry name" value="METHYLTRANSFERASE"/>
    <property type="match status" value="1"/>
</dbReference>
<keyword evidence="3" id="KW-1185">Reference proteome</keyword>
<gene>
    <name evidence="2" type="ORF">H7965_29385</name>
</gene>
<dbReference type="InterPro" id="IPR013216">
    <property type="entry name" value="Methyltransf_11"/>
</dbReference>
<protein>
    <submittedName>
        <fullName evidence="2">Class I SAM-dependent methyltransferase</fullName>
    </submittedName>
</protein>
<feature type="domain" description="Methyltransferase type 11" evidence="1">
    <location>
        <begin position="144"/>
        <end position="239"/>
    </location>
</feature>
<dbReference type="CDD" id="cd02440">
    <property type="entry name" value="AdoMet_MTases"/>
    <property type="match status" value="1"/>
</dbReference>
<evidence type="ECO:0000313" key="3">
    <source>
        <dbReference type="Proteomes" id="UP000600101"/>
    </source>
</evidence>
<dbReference type="RefSeq" id="WP_186774030.1">
    <property type="nucleotide sequence ID" value="NZ_JACOMF010000170.1"/>
</dbReference>
<evidence type="ECO:0000313" key="2">
    <source>
        <dbReference type="EMBL" id="MBC4019319.1"/>
    </source>
</evidence>
<reference evidence="2" key="1">
    <citation type="submission" date="2020-08" db="EMBL/GenBank/DDBJ databases">
        <authorList>
            <person name="Hu Y."/>
            <person name="Nguyen S.V."/>
            <person name="Li F."/>
            <person name="Fanning S."/>
        </authorList>
    </citation>
    <scope>NUCLEOTIDE SEQUENCE</scope>
    <source>
        <strain evidence="2">SYSU D8009</strain>
    </source>
</reference>
<proteinExistence type="predicted"/>
<dbReference type="GO" id="GO:0008757">
    <property type="term" value="F:S-adenosylmethionine-dependent methyltransferase activity"/>
    <property type="evidence" value="ECO:0007669"/>
    <property type="project" value="InterPro"/>
</dbReference>
<keyword evidence="2" id="KW-0808">Transferase</keyword>
<keyword evidence="2" id="KW-0489">Methyltransferase</keyword>
<sequence>MNHDSPRRFNPKSQAFMRRVLPLCRFTRCFDDVKMRDLSNQSKDLSFMSSWENNICLKSDIERKFSILEPAAAHISTDNRMSWWKNLDFTDQLARDTWPLPVTEDREGYHGSNHFSYWASGLVDSRMLLDASRSFSGNPPKVFLDLGCASGRVIRHTSLLQPDMRTLGCDINRLHVEWCNKFLPPSITAFQNHSIPSLPLESNSVDIVSAYSVFTHIEALESTWLMEIRRILRPGGIAWITVHSDWTLRDMNETWPLWGPVMKHPQAVSLLADGNRDFEGDRLVFRWHGDRSYSSNVFYKESYIRSHWCRIMEVIDFRRRHPSYQDVVILRKN</sequence>
<dbReference type="AlphaFoldDB" id="A0A9X0R435"/>
<dbReference type="InterPro" id="IPR029063">
    <property type="entry name" value="SAM-dependent_MTases_sf"/>
</dbReference>
<dbReference type="Gene3D" id="3.40.50.150">
    <property type="entry name" value="Vaccinia Virus protein VP39"/>
    <property type="match status" value="1"/>
</dbReference>
<name>A0A9X0R435_9PROT</name>
<comment type="caution">
    <text evidence="2">The sequence shown here is derived from an EMBL/GenBank/DDBJ whole genome shotgun (WGS) entry which is preliminary data.</text>
</comment>
<dbReference type="EMBL" id="JACOMF010000170">
    <property type="protein sequence ID" value="MBC4019319.1"/>
    <property type="molecule type" value="Genomic_DNA"/>
</dbReference>
<dbReference type="Pfam" id="PF08241">
    <property type="entry name" value="Methyltransf_11"/>
    <property type="match status" value="1"/>
</dbReference>
<dbReference type="SUPFAM" id="SSF53335">
    <property type="entry name" value="S-adenosyl-L-methionine-dependent methyltransferases"/>
    <property type="match status" value="1"/>
</dbReference>
<evidence type="ECO:0000259" key="1">
    <source>
        <dbReference type="Pfam" id="PF08241"/>
    </source>
</evidence>
<organism evidence="2 3">
    <name type="scientific">Siccirubricoccus deserti</name>
    <dbReference type="NCBI Taxonomy" id="2013562"/>
    <lineage>
        <taxon>Bacteria</taxon>
        <taxon>Pseudomonadati</taxon>
        <taxon>Pseudomonadota</taxon>
        <taxon>Alphaproteobacteria</taxon>
        <taxon>Acetobacterales</taxon>
        <taxon>Roseomonadaceae</taxon>
        <taxon>Siccirubricoccus</taxon>
    </lineage>
</organism>